<proteinExistence type="predicted"/>
<gene>
    <name evidence="2" type="ORF">SAMN05216243_3054</name>
</gene>
<protein>
    <submittedName>
        <fullName evidence="2">Uncharacterized protein</fullName>
    </submittedName>
</protein>
<evidence type="ECO:0000313" key="2">
    <source>
        <dbReference type="EMBL" id="SDK41248.1"/>
    </source>
</evidence>
<keyword evidence="3" id="KW-1185">Reference proteome</keyword>
<reference evidence="2 3" key="1">
    <citation type="submission" date="2016-10" db="EMBL/GenBank/DDBJ databases">
        <authorList>
            <person name="de Groot N.N."/>
        </authorList>
    </citation>
    <scope>NUCLEOTIDE SEQUENCE [LARGE SCALE GENOMIC DNA]</scope>
    <source>
        <strain evidence="2 3">CGMCC 1.6502</strain>
    </source>
</reference>
<sequence>MARFYRYKLPPWCRYWLVVCERATLPIMIFQLIRTLFFPTTLDVFLLGLFVGLFVAFYMEWI</sequence>
<dbReference type="Proteomes" id="UP000198694">
    <property type="component" value="Unassembled WGS sequence"/>
</dbReference>
<dbReference type="AlphaFoldDB" id="A0A1G9BP29"/>
<name>A0A1G9BP29_9BACI</name>
<keyword evidence="1" id="KW-0812">Transmembrane</keyword>
<evidence type="ECO:0000256" key="1">
    <source>
        <dbReference type="SAM" id="Phobius"/>
    </source>
</evidence>
<keyword evidence="1" id="KW-1133">Transmembrane helix</keyword>
<dbReference type="OrthoDB" id="2456214at2"/>
<dbReference type="EMBL" id="FNFL01000006">
    <property type="protein sequence ID" value="SDK41248.1"/>
    <property type="molecule type" value="Genomic_DNA"/>
</dbReference>
<organism evidence="2 3">
    <name type="scientific">Sediminibacillus albus</name>
    <dbReference type="NCBI Taxonomy" id="407036"/>
    <lineage>
        <taxon>Bacteria</taxon>
        <taxon>Bacillati</taxon>
        <taxon>Bacillota</taxon>
        <taxon>Bacilli</taxon>
        <taxon>Bacillales</taxon>
        <taxon>Bacillaceae</taxon>
        <taxon>Sediminibacillus</taxon>
    </lineage>
</organism>
<accession>A0A1G9BP29</accession>
<keyword evidence="1" id="KW-0472">Membrane</keyword>
<evidence type="ECO:0000313" key="3">
    <source>
        <dbReference type="Proteomes" id="UP000198694"/>
    </source>
</evidence>
<feature type="transmembrane region" description="Helical" evidence="1">
    <location>
        <begin position="36"/>
        <end position="59"/>
    </location>
</feature>